<feature type="region of interest" description="Disordered" evidence="1">
    <location>
        <begin position="265"/>
        <end position="287"/>
    </location>
</feature>
<dbReference type="EMBL" id="CP163302">
    <property type="protein sequence ID" value="XDP45737.1"/>
    <property type="molecule type" value="Genomic_DNA"/>
</dbReference>
<dbReference type="KEGG" id="spue:AB5L97_01560"/>
<dbReference type="RefSeq" id="WP_369046201.1">
    <property type="nucleotide sequence ID" value="NZ_CP163302.1"/>
</dbReference>
<protein>
    <recommendedName>
        <fullName evidence="3">EcsC family protein</fullName>
    </recommendedName>
</protein>
<reference evidence="2" key="1">
    <citation type="submission" date="2024-07" db="EMBL/GenBank/DDBJ databases">
        <authorList>
            <person name="fu j."/>
        </authorList>
    </citation>
    <scope>NUCLEOTIDE SEQUENCE</scope>
    <source>
        <strain evidence="2">P10A9</strain>
    </source>
</reference>
<evidence type="ECO:0000256" key="1">
    <source>
        <dbReference type="SAM" id="MobiDB-lite"/>
    </source>
</evidence>
<dbReference type="AlphaFoldDB" id="A0AB39L5H4"/>
<accession>A0AB39L5H4</accession>
<organism evidence="2">
    <name type="scientific">Sinomonas puerhi</name>
    <dbReference type="NCBI Taxonomy" id="3238584"/>
    <lineage>
        <taxon>Bacteria</taxon>
        <taxon>Bacillati</taxon>
        <taxon>Actinomycetota</taxon>
        <taxon>Actinomycetes</taxon>
        <taxon>Micrococcales</taxon>
        <taxon>Micrococcaceae</taxon>
        <taxon>Sinomonas</taxon>
    </lineage>
</organism>
<proteinExistence type="predicted"/>
<sequence length="301" mass="31815">MAKKNVALRIAQDTAHQTMFDSRGRATPRVHRALLRAVDVQRPLVLANLRRLRRQRPGYTPEQLARQLERDYLTAVAGTGAAVGGTAAVPGVGTMASLGLSAAATVGFLEATAVYAASIAELHGVHLEDPERARTTIMAIMLGEEGTSLLSALSGQALGRGGHPTKAWGAALNRSVSSSAVKAMQGTVQKRFLKWMLKKQGGALLGRALPFGIGAVVGGAGNLVMGRAVIRSTREAFGPAPAVLLGEFHVKPEQVEKRRGLLALMPTPGRASAPRAPAETPEQAVEREIEEHRARLRSEGA</sequence>
<name>A0AB39L5H4_9MICC</name>
<gene>
    <name evidence="2" type="ORF">AB5L97_01560</name>
</gene>
<evidence type="ECO:0000313" key="2">
    <source>
        <dbReference type="EMBL" id="XDP45737.1"/>
    </source>
</evidence>
<evidence type="ECO:0008006" key="3">
    <source>
        <dbReference type="Google" id="ProtNLM"/>
    </source>
</evidence>